<feature type="chain" id="PRO_5016287154" description="Secretion system C-terminal sorting domain-containing protein" evidence="1">
    <location>
        <begin position="27"/>
        <end position="331"/>
    </location>
</feature>
<sequence length="331" mass="34160">MNKNFTRLLSATLVVAGLGLPGLARAQATYTQISLTGFNQDVIANGSGAATTSTTYDLDGSNGAAFVLMAPNFVNPSGAAPTRSLPANGVITSAVTTGVTYQLAPYTGNNDLRIPLTGSSTAGTGTLTFASPRAANTIYVLVTSGAAPSTVTPTVTFTDGTTQVFTSQTVLDWFDGANPVVMGLGRVGRTAASGIENLTTNPRLYQMTLPIAAANQSKLVQSISFNKTSTTGVLNVLAATVLDVPLSSRAPKAGVVLQAVPNPARETITLRVDKAAKQATATLLDLTGRELQAAPVHNQQASFALTALPAGVYLVRYQNEIGSQTIKVVKE</sequence>
<feature type="domain" description="Secretion system C-terminal sorting" evidence="2">
    <location>
        <begin position="261"/>
        <end position="328"/>
    </location>
</feature>
<name>A0A328BH38_9BACT</name>
<dbReference type="OrthoDB" id="9768786at2"/>
<dbReference type="Proteomes" id="UP000248553">
    <property type="component" value="Unassembled WGS sequence"/>
</dbReference>
<comment type="caution">
    <text evidence="3">The sequence shown here is derived from an EMBL/GenBank/DDBJ whole genome shotgun (WGS) entry which is preliminary data.</text>
</comment>
<dbReference type="NCBIfam" id="TIGR04183">
    <property type="entry name" value="Por_Secre_tail"/>
    <property type="match status" value="1"/>
</dbReference>
<accession>A0A328BH38</accession>
<dbReference type="AlphaFoldDB" id="A0A328BH38"/>
<evidence type="ECO:0000313" key="4">
    <source>
        <dbReference type="Proteomes" id="UP000248553"/>
    </source>
</evidence>
<dbReference type="RefSeq" id="WP_111478865.1">
    <property type="nucleotide sequence ID" value="NZ_QHKM01000004.1"/>
</dbReference>
<dbReference type="EMBL" id="QHKM01000004">
    <property type="protein sequence ID" value="RAK65955.1"/>
    <property type="molecule type" value="Genomic_DNA"/>
</dbReference>
<evidence type="ECO:0000256" key="1">
    <source>
        <dbReference type="SAM" id="SignalP"/>
    </source>
</evidence>
<reference evidence="4" key="1">
    <citation type="submission" date="2018-05" db="EMBL/GenBank/DDBJ databases">
        <authorList>
            <person name="Nie L."/>
        </authorList>
    </citation>
    <scope>NUCLEOTIDE SEQUENCE [LARGE SCALE GENOMIC DNA]</scope>
    <source>
        <strain evidence="4">NL</strain>
    </source>
</reference>
<protein>
    <recommendedName>
        <fullName evidence="2">Secretion system C-terminal sorting domain-containing protein</fullName>
    </recommendedName>
</protein>
<organism evidence="3 4">
    <name type="scientific">Hymenobacter edaphi</name>
    <dbReference type="NCBI Taxonomy" id="2211146"/>
    <lineage>
        <taxon>Bacteria</taxon>
        <taxon>Pseudomonadati</taxon>
        <taxon>Bacteroidota</taxon>
        <taxon>Cytophagia</taxon>
        <taxon>Cytophagales</taxon>
        <taxon>Hymenobacteraceae</taxon>
        <taxon>Hymenobacter</taxon>
    </lineage>
</organism>
<evidence type="ECO:0000313" key="3">
    <source>
        <dbReference type="EMBL" id="RAK65955.1"/>
    </source>
</evidence>
<dbReference type="Pfam" id="PF18962">
    <property type="entry name" value="Por_Secre_tail"/>
    <property type="match status" value="1"/>
</dbReference>
<keyword evidence="4" id="KW-1185">Reference proteome</keyword>
<dbReference type="InterPro" id="IPR026444">
    <property type="entry name" value="Secre_tail"/>
</dbReference>
<feature type="signal peptide" evidence="1">
    <location>
        <begin position="1"/>
        <end position="26"/>
    </location>
</feature>
<gene>
    <name evidence="3" type="ORF">DLM85_14695</name>
</gene>
<evidence type="ECO:0000259" key="2">
    <source>
        <dbReference type="Pfam" id="PF18962"/>
    </source>
</evidence>
<keyword evidence="1" id="KW-0732">Signal</keyword>
<proteinExistence type="predicted"/>